<comment type="caution">
    <text evidence="1">The sequence shown here is derived from an EMBL/GenBank/DDBJ whole genome shotgun (WGS) entry which is preliminary data.</text>
</comment>
<dbReference type="EMBL" id="BLAE01000019">
    <property type="protein sequence ID" value="GES10148.1"/>
    <property type="molecule type" value="Genomic_DNA"/>
</dbReference>
<dbReference type="Gene3D" id="1.10.10.10">
    <property type="entry name" value="Winged helix-like DNA-binding domain superfamily/Winged helix DNA-binding domain"/>
    <property type="match status" value="1"/>
</dbReference>
<dbReference type="SUPFAM" id="SSF52540">
    <property type="entry name" value="P-loop containing nucleoside triphosphate hydrolases"/>
    <property type="match status" value="1"/>
</dbReference>
<dbReference type="PANTHER" id="PTHR34704">
    <property type="entry name" value="ATPASE"/>
    <property type="match status" value="1"/>
</dbReference>
<dbReference type="Gene3D" id="3.40.50.300">
    <property type="entry name" value="P-loop containing nucleotide triphosphate hydrolases"/>
    <property type="match status" value="1"/>
</dbReference>
<dbReference type="InterPro" id="IPR036388">
    <property type="entry name" value="WH-like_DNA-bd_sf"/>
</dbReference>
<reference evidence="1 2" key="1">
    <citation type="submission" date="2019-10" db="EMBL/GenBank/DDBJ databases">
        <title>Whole genome shotgun sequence of Acrocarpospora macrocephala NBRC 16266.</title>
        <authorList>
            <person name="Ichikawa N."/>
            <person name="Kimura A."/>
            <person name="Kitahashi Y."/>
            <person name="Komaki H."/>
            <person name="Oguchi A."/>
        </authorList>
    </citation>
    <scope>NUCLEOTIDE SEQUENCE [LARGE SCALE GENOMIC DNA]</scope>
    <source>
        <strain evidence="1 2">NBRC 16266</strain>
    </source>
</reference>
<dbReference type="InterPro" id="IPR036390">
    <property type="entry name" value="WH_DNA-bd_sf"/>
</dbReference>
<name>A0A5M3WVI4_9ACTN</name>
<proteinExistence type="predicted"/>
<dbReference type="SUPFAM" id="SSF46785">
    <property type="entry name" value="Winged helix' DNA-binding domain"/>
    <property type="match status" value="1"/>
</dbReference>
<dbReference type="RefSeq" id="WP_170322550.1">
    <property type="nucleotide sequence ID" value="NZ_BAAAHL010000055.1"/>
</dbReference>
<dbReference type="AlphaFoldDB" id="A0A5M3WVI4"/>
<accession>A0A5M3WVI4</accession>
<dbReference type="Proteomes" id="UP000331127">
    <property type="component" value="Unassembled WGS sequence"/>
</dbReference>
<dbReference type="InterPro" id="IPR027417">
    <property type="entry name" value="P-loop_NTPase"/>
</dbReference>
<dbReference type="PANTHER" id="PTHR34704:SF2">
    <property type="entry name" value="ATPASE"/>
    <property type="match status" value="1"/>
</dbReference>
<gene>
    <name evidence="1" type="ORF">Amac_037450</name>
</gene>
<keyword evidence="2" id="KW-1185">Reference proteome</keyword>
<sequence>MSLPRPSDMFDRAWEWEQLSRFVANDAQGATLGVVSGRRRQGKTFLLEAVCEATGGFYYAATEAVPRAEALRQLGEAVSAFAGTPGRVRFENWEEAIDGLLSLGAERTVPVVLDEFPYLVRDAKDLPSVIQKALSPRREQRGASRSRLLLCGSSISFMGGLLSGQAPLRGRAGLELVVPTFNFRLAAEFWGLAAEPRLAALVYFVVGGTPAYRTEYLAGIAPAGLADFDRWVVEYVLNPASPLFREVRFLLAEDPALRDTGLYHTVLAAVAEGNATRSGIAGRIERKAVDISHHLTVLEDAGLLVADPDAFRRNRSEYRITEPLVRFYHAIMRPYWAQLERVRQGRTERIWRTAQPRFRSNVAGPVYERMCRVWCEDFASEETLGDMAGSVQSGVVHDATTRTSHEVDVAVRGPDGALLAIGEAKWGDVVGLGHLERLERVAALLAARGEAPGRLLLFSGMGFMPAVQEAAARSDGRVQLVGLDRLYTGS</sequence>
<evidence type="ECO:0000313" key="1">
    <source>
        <dbReference type="EMBL" id="GES10148.1"/>
    </source>
</evidence>
<protein>
    <recommendedName>
        <fullName evidence="3">ATPase AAA</fullName>
    </recommendedName>
</protein>
<evidence type="ECO:0008006" key="3">
    <source>
        <dbReference type="Google" id="ProtNLM"/>
    </source>
</evidence>
<organism evidence="1 2">
    <name type="scientific">Acrocarpospora macrocephala</name>
    <dbReference type="NCBI Taxonomy" id="150177"/>
    <lineage>
        <taxon>Bacteria</taxon>
        <taxon>Bacillati</taxon>
        <taxon>Actinomycetota</taxon>
        <taxon>Actinomycetes</taxon>
        <taxon>Streptosporangiales</taxon>
        <taxon>Streptosporangiaceae</taxon>
        <taxon>Acrocarpospora</taxon>
    </lineage>
</organism>
<evidence type="ECO:0000313" key="2">
    <source>
        <dbReference type="Proteomes" id="UP000331127"/>
    </source>
</evidence>